<keyword evidence="3" id="KW-1185">Reference proteome</keyword>
<organism evidence="2 3">
    <name type="scientific">Streptococcus pluranimalium</name>
    <dbReference type="NCBI Taxonomy" id="82348"/>
    <lineage>
        <taxon>Bacteria</taxon>
        <taxon>Bacillati</taxon>
        <taxon>Bacillota</taxon>
        <taxon>Bacilli</taxon>
        <taxon>Lactobacillales</taxon>
        <taxon>Streptococcaceae</taxon>
        <taxon>Streptococcus</taxon>
    </lineage>
</organism>
<dbReference type="SUPFAM" id="SSF109797">
    <property type="entry name" value="Bacteriocin immunity protein-like"/>
    <property type="match status" value="1"/>
</dbReference>
<dbReference type="RefSeq" id="WP_104968226.1">
    <property type="nucleotide sequence ID" value="NZ_CP025536.1"/>
</dbReference>
<evidence type="ECO:0000313" key="3">
    <source>
        <dbReference type="Proteomes" id="UP000238956"/>
    </source>
</evidence>
<reference evidence="2 3" key="1">
    <citation type="submission" date="2017-12" db="EMBL/GenBank/DDBJ databases">
        <authorList>
            <person name="Hurst M.R.H."/>
        </authorList>
    </citation>
    <scope>NUCLEOTIDE SEQUENCE [LARGE SCALE GENOMIC DNA]</scope>
    <source>
        <strain evidence="2 3">TH11417</strain>
    </source>
</reference>
<dbReference type="AlphaFoldDB" id="A0A2L0D5D8"/>
<keyword evidence="1" id="KW-0079">Bacteriocin immunity</keyword>
<evidence type="ECO:0000256" key="1">
    <source>
        <dbReference type="ARBA" id="ARBA00023025"/>
    </source>
</evidence>
<dbReference type="InterPro" id="IPR023130">
    <property type="entry name" value="Ta0600-like_sf"/>
</dbReference>
<evidence type="ECO:0000313" key="2">
    <source>
        <dbReference type="EMBL" id="AUW96904.1"/>
    </source>
</evidence>
<dbReference type="EMBL" id="CP025536">
    <property type="protein sequence ID" value="AUW96904.1"/>
    <property type="molecule type" value="Genomic_DNA"/>
</dbReference>
<proteinExistence type="predicted"/>
<dbReference type="Pfam" id="PF08951">
    <property type="entry name" value="EntA_Immun"/>
    <property type="match status" value="1"/>
</dbReference>
<dbReference type="InterPro" id="IPR015046">
    <property type="entry name" value="LciA_Immunity-like"/>
</dbReference>
<sequence length="106" mass="11745">MVSKLKSELKTELMTVLSDCQVKKTSDLHSLFAKYSATLEEAKSEREVITIAAQLSQSLSIYLMGHRYEAPKSVVDFGVWLSKYPSLKRGQLAPLLMLAQSLAGPL</sequence>
<protein>
    <submittedName>
        <fullName evidence="2">Bacteriocin immunity protein</fullName>
    </submittedName>
</protein>
<dbReference type="KEGG" id="splr:C0J00_07130"/>
<name>A0A2L0D5D8_9STRE</name>
<dbReference type="GO" id="GO:0030153">
    <property type="term" value="P:bacteriocin immunity"/>
    <property type="evidence" value="ECO:0007669"/>
    <property type="project" value="UniProtKB-KW"/>
</dbReference>
<gene>
    <name evidence="2" type="ORF">C0J00_07130</name>
</gene>
<dbReference type="GeneID" id="98394357"/>
<dbReference type="Gene3D" id="1.20.1440.50">
    <property type="entry name" value="Ta0600-like"/>
    <property type="match status" value="1"/>
</dbReference>
<reference evidence="2 3" key="2">
    <citation type="submission" date="2018-02" db="EMBL/GenBank/DDBJ databases">
        <title>Whole genome sequencing analysis of Streptococcus pluranimalium isolated from cattle infected mastitis in China.</title>
        <authorList>
            <person name="Zhang J.-R."/>
            <person name="Hu G.-Z."/>
        </authorList>
    </citation>
    <scope>NUCLEOTIDE SEQUENCE [LARGE SCALE GENOMIC DNA]</scope>
    <source>
        <strain evidence="2 3">TH11417</strain>
    </source>
</reference>
<dbReference type="Proteomes" id="UP000238956">
    <property type="component" value="Chromosome"/>
</dbReference>
<dbReference type="OrthoDB" id="2236666at2"/>
<accession>A0A2L0D5D8</accession>